<evidence type="ECO:0000259" key="1">
    <source>
        <dbReference type="Pfam" id="PF19500"/>
    </source>
</evidence>
<keyword evidence="4" id="KW-1185">Reference proteome</keyword>
<evidence type="ECO:0008006" key="5">
    <source>
        <dbReference type="Google" id="ProtNLM"/>
    </source>
</evidence>
<dbReference type="EMBL" id="JABBCQ020000013">
    <property type="protein sequence ID" value="MBI1625770.1"/>
    <property type="molecule type" value="Genomic_DNA"/>
</dbReference>
<sequence>MSYAVKDPKISVVMDMLNGSVVSANQAIGSKYDAAIRLRTELYESVASGAPKYTCPLCGVGLYLNCMHFERKFYFKHSTENEGCPIQTRNLLSQEQIDAIRYNGAKESQLHKQMKEWIRQCLVADNKFSEVVVEGRWKGRLTSEYRRPDIRATYRGLPVAFEVQLSSTYLNVIAERRMFYQQEGALLFWIFANFDEGMRKLTQDDVFYNNNQNAFLVNAETVRASGERGQFVLKCIWREPLTGQEVSDLQQQLIGFDQLTLSQAKQQSYFYDFYGEREKIMRAEAASLYIIEQQRIAEYKARQDRRYSEVRANFHHQWCNWVGHSILDLDEWTDLAAEMDELGQFIPEHPGMLPSKIINALFSLKFGYPFGWAYKNLIEVAHIVLPGRDREKMNPYLEHFWTGVRVFQRADDIREDDQSGKWKAKVAQHRALIKQGIKPPVGDSRYHGLIKFIFPELTV</sequence>
<dbReference type="Proteomes" id="UP000530032">
    <property type="component" value="Unassembled WGS sequence"/>
</dbReference>
<dbReference type="RefSeq" id="WP_198460901.1">
    <property type="nucleotide sequence ID" value="NZ_JABBCQ020000013.1"/>
</dbReference>
<dbReference type="AlphaFoldDB" id="A0A843B9J9"/>
<dbReference type="Pfam" id="PF19500">
    <property type="entry name" value="DUF6035"/>
    <property type="match status" value="1"/>
</dbReference>
<proteinExistence type="predicted"/>
<evidence type="ECO:0000313" key="3">
    <source>
        <dbReference type="EMBL" id="MBI1625770.1"/>
    </source>
</evidence>
<accession>A0A843B9J9</accession>
<evidence type="ECO:0000313" key="4">
    <source>
        <dbReference type="Proteomes" id="UP000530032"/>
    </source>
</evidence>
<gene>
    <name evidence="3" type="ORF">HF327_014800</name>
</gene>
<dbReference type="InterPro" id="IPR057152">
    <property type="entry name" value="DUF7830"/>
</dbReference>
<name>A0A843B9J9_9BURK</name>
<protein>
    <recommendedName>
        <fullName evidence="5">Competence protein CoiA</fullName>
    </recommendedName>
</protein>
<dbReference type="Pfam" id="PF25169">
    <property type="entry name" value="DUF7830"/>
    <property type="match status" value="1"/>
</dbReference>
<dbReference type="InterPro" id="IPR046099">
    <property type="entry name" value="DUF6035"/>
</dbReference>
<feature type="domain" description="DUF6035" evidence="1">
    <location>
        <begin position="103"/>
        <end position="273"/>
    </location>
</feature>
<comment type="caution">
    <text evidence="3">The sequence shown here is derived from an EMBL/GenBank/DDBJ whole genome shotgun (WGS) entry which is preliminary data.</text>
</comment>
<feature type="domain" description="DUF7830" evidence="2">
    <location>
        <begin position="19"/>
        <end position="90"/>
    </location>
</feature>
<organism evidence="3 4">
    <name type="scientific">Comamonas suwonensis</name>
    <dbReference type="NCBI Taxonomy" id="2606214"/>
    <lineage>
        <taxon>Bacteria</taxon>
        <taxon>Pseudomonadati</taxon>
        <taxon>Pseudomonadota</taxon>
        <taxon>Betaproteobacteria</taxon>
        <taxon>Burkholderiales</taxon>
        <taxon>Comamonadaceae</taxon>
        <taxon>Comamonas</taxon>
    </lineage>
</organism>
<reference evidence="3" key="1">
    <citation type="submission" date="2020-12" db="EMBL/GenBank/DDBJ databases">
        <title>Comamonas sp. nov., isolated from stream water.</title>
        <authorList>
            <person name="Park K.-H."/>
        </authorList>
    </citation>
    <scope>NUCLEOTIDE SEQUENCE</scope>
    <source>
        <strain evidence="3">EJ-4</strain>
    </source>
</reference>
<evidence type="ECO:0000259" key="2">
    <source>
        <dbReference type="Pfam" id="PF25169"/>
    </source>
</evidence>